<sequence length="201" mass="22081">MKKIKYLTLMLFISTPLFAATSSAGPTSRDLNFSLGNLCEYVGKIQTDGEGKSNTCSFLPTLAGSYDIFLTKELALSPQLGATLPKSGRDENIKRMTLFALLNGKYKTSYLTFIAGAGLYFTRIWGPGGDEELNNGNSTDSFPLPKDPVYSRNFIVNLGASYDFNTTWSAELYTYVFNALESEDRAFSVGATLSYHFGDVL</sequence>
<evidence type="ECO:0000313" key="2">
    <source>
        <dbReference type="Proteomes" id="UP000235584"/>
    </source>
</evidence>
<reference evidence="1 2" key="1">
    <citation type="submission" date="2018-01" db="EMBL/GenBank/DDBJ databases">
        <title>Complete genome sequence of Bacteriovorax stolpii DSM12778.</title>
        <authorList>
            <person name="Tang B."/>
            <person name="Chang J."/>
        </authorList>
    </citation>
    <scope>NUCLEOTIDE SEQUENCE [LARGE SCALE GENOMIC DNA]</scope>
    <source>
        <strain evidence="1 2">DSM 12778</strain>
    </source>
</reference>
<name>A0A2K9NR49_BACTC</name>
<dbReference type="RefSeq" id="WP_102243276.1">
    <property type="nucleotide sequence ID" value="NZ_CP025704.1"/>
</dbReference>
<protein>
    <submittedName>
        <fullName evidence="1">Uncharacterized protein</fullName>
    </submittedName>
</protein>
<keyword evidence="2" id="KW-1185">Reference proteome</keyword>
<dbReference type="AlphaFoldDB" id="A0A2K9NR49"/>
<dbReference type="KEGG" id="bsto:C0V70_07650"/>
<organism evidence="1 2">
    <name type="scientific">Bacteriovorax stolpii</name>
    <name type="common">Bdellovibrio stolpii</name>
    <dbReference type="NCBI Taxonomy" id="960"/>
    <lineage>
        <taxon>Bacteria</taxon>
        <taxon>Pseudomonadati</taxon>
        <taxon>Bdellovibrionota</taxon>
        <taxon>Bacteriovoracia</taxon>
        <taxon>Bacteriovoracales</taxon>
        <taxon>Bacteriovoracaceae</taxon>
        <taxon>Bacteriovorax</taxon>
    </lineage>
</organism>
<proteinExistence type="predicted"/>
<dbReference type="EMBL" id="CP025704">
    <property type="protein sequence ID" value="AUN97983.1"/>
    <property type="molecule type" value="Genomic_DNA"/>
</dbReference>
<dbReference type="Proteomes" id="UP000235584">
    <property type="component" value="Chromosome"/>
</dbReference>
<gene>
    <name evidence="1" type="ORF">C0V70_07650</name>
</gene>
<accession>A0A2K9NR49</accession>
<evidence type="ECO:0000313" key="1">
    <source>
        <dbReference type="EMBL" id="AUN97983.1"/>
    </source>
</evidence>